<dbReference type="PANTHER" id="PTHR10957">
    <property type="entry name" value="RAP1 GTPASE-GDP DISSOCIATION STIMULATOR 1"/>
    <property type="match status" value="1"/>
</dbReference>
<gene>
    <name evidence="7" type="ORF">NEZAVI_LOCUS3230</name>
</gene>
<evidence type="ECO:0000256" key="5">
    <source>
        <dbReference type="ARBA" id="ARBA00022824"/>
    </source>
</evidence>
<dbReference type="Pfam" id="PF00514">
    <property type="entry name" value="Arm"/>
    <property type="match status" value="1"/>
</dbReference>
<comment type="subcellular location">
    <subcellularLocation>
        <location evidence="3">Cytoplasm</location>
        <location evidence="3">Cytosol</location>
    </subcellularLocation>
    <subcellularLocation>
        <location evidence="2">Endoplasmic reticulum</location>
    </subcellularLocation>
    <subcellularLocation>
        <location evidence="1">Mitochondrion</location>
    </subcellularLocation>
</comment>
<evidence type="ECO:0008006" key="9">
    <source>
        <dbReference type="Google" id="ProtNLM"/>
    </source>
</evidence>
<evidence type="ECO:0000256" key="6">
    <source>
        <dbReference type="ARBA" id="ARBA00023128"/>
    </source>
</evidence>
<keyword evidence="8" id="KW-1185">Reference proteome</keyword>
<dbReference type="InterPro" id="IPR011989">
    <property type="entry name" value="ARM-like"/>
</dbReference>
<dbReference type="GO" id="GO:0005829">
    <property type="term" value="C:cytosol"/>
    <property type="evidence" value="ECO:0007669"/>
    <property type="project" value="UniProtKB-SubCell"/>
</dbReference>
<accession>A0A9P0H3C3</accession>
<proteinExistence type="predicted"/>
<dbReference type="FunFam" id="1.25.10.10:FF:000369">
    <property type="entry name" value="Vimar"/>
    <property type="match status" value="1"/>
</dbReference>
<dbReference type="SUPFAM" id="SSF48371">
    <property type="entry name" value="ARM repeat"/>
    <property type="match status" value="2"/>
</dbReference>
<dbReference type="InterPro" id="IPR016024">
    <property type="entry name" value="ARM-type_fold"/>
</dbReference>
<dbReference type="OrthoDB" id="26149at2759"/>
<evidence type="ECO:0000313" key="7">
    <source>
        <dbReference type="EMBL" id="CAH1392415.1"/>
    </source>
</evidence>
<organism evidence="7 8">
    <name type="scientific">Nezara viridula</name>
    <name type="common">Southern green stink bug</name>
    <name type="synonym">Cimex viridulus</name>
    <dbReference type="NCBI Taxonomy" id="85310"/>
    <lineage>
        <taxon>Eukaryota</taxon>
        <taxon>Metazoa</taxon>
        <taxon>Ecdysozoa</taxon>
        <taxon>Arthropoda</taxon>
        <taxon>Hexapoda</taxon>
        <taxon>Insecta</taxon>
        <taxon>Pterygota</taxon>
        <taxon>Neoptera</taxon>
        <taxon>Paraneoptera</taxon>
        <taxon>Hemiptera</taxon>
        <taxon>Heteroptera</taxon>
        <taxon>Panheteroptera</taxon>
        <taxon>Pentatomomorpha</taxon>
        <taxon>Pentatomoidea</taxon>
        <taxon>Pentatomidae</taxon>
        <taxon>Pentatominae</taxon>
        <taxon>Nezara</taxon>
    </lineage>
</organism>
<evidence type="ECO:0000256" key="3">
    <source>
        <dbReference type="ARBA" id="ARBA00004514"/>
    </source>
</evidence>
<keyword evidence="5" id="KW-0256">Endoplasmic reticulum</keyword>
<sequence>MADVEKLPLLLENMDLLKEDNKHALDLFNNIITQLDQDECNSIDLCQCAKDVAAFLGCGIVEVETKAAETLAELCKNEAPRSTLSNNEVIVPLINLLSSPSKEAKNQACRAIGNICFDNNDARAFVFEDNGLSEIVEVLRSSSLPDCEQLRTNAAGCLLNVIMAQEHVYSKVIDMGVMEVLYDLLTFGVNTKQSEETAIHIYVILGLLTDTGLGTVCLTEKLCEATVKVLAESTNGELSELCVELLHSQAENDIGISEDVRLHLAKAGLCELLIELLEKHGKLADDDETRNLLKMACDLIVIILNGDASMEIAYGSGRGKVFEGLVNWLDSTDDDLQVTAVLAMANFARTDLHCIQMVNQGVSRKLLQLLELNNTSDAKIRLQHALLSALRNLVIPAVNKGTVLQQGLLQHIYPMFSIPTFPVVFKLLGSLRMVIDGQPEAASELGSKEEIIDKLVEWCFTDDHPGVQGEANRLLAWIVKNSRDRDVIGKMVGRGCVECLVRMSQAEHTVMQAEAFLALNLMTAMRGQDAEYSLLRASVGSAITNFLQQSTPPREVFHNLLAFVGQLVNSSDMRRHLRDTGVPKALYSCVLGDTLSDLRDQVSRLTTLIDAG</sequence>
<dbReference type="InterPro" id="IPR040144">
    <property type="entry name" value="RAP1GDS1"/>
</dbReference>
<name>A0A9P0H3C3_NEZVI</name>
<keyword evidence="6" id="KW-0496">Mitochondrion</keyword>
<evidence type="ECO:0000256" key="1">
    <source>
        <dbReference type="ARBA" id="ARBA00004173"/>
    </source>
</evidence>
<evidence type="ECO:0000256" key="4">
    <source>
        <dbReference type="ARBA" id="ARBA00022490"/>
    </source>
</evidence>
<protein>
    <recommendedName>
        <fullName evidence="9">Rap1 GTPase-GDP dissociation stimulator 1-B</fullName>
    </recommendedName>
</protein>
<dbReference type="SMART" id="SM00185">
    <property type="entry name" value="ARM"/>
    <property type="match status" value="6"/>
</dbReference>
<dbReference type="EMBL" id="OV725077">
    <property type="protein sequence ID" value="CAH1392415.1"/>
    <property type="molecule type" value="Genomic_DNA"/>
</dbReference>
<evidence type="ECO:0000256" key="2">
    <source>
        <dbReference type="ARBA" id="ARBA00004240"/>
    </source>
</evidence>
<dbReference type="GO" id="GO:0005085">
    <property type="term" value="F:guanyl-nucleotide exchange factor activity"/>
    <property type="evidence" value="ECO:0007669"/>
    <property type="project" value="InterPro"/>
</dbReference>
<dbReference type="Gene3D" id="1.25.10.10">
    <property type="entry name" value="Leucine-rich Repeat Variant"/>
    <property type="match status" value="2"/>
</dbReference>
<dbReference type="GO" id="GO:0005783">
    <property type="term" value="C:endoplasmic reticulum"/>
    <property type="evidence" value="ECO:0007669"/>
    <property type="project" value="UniProtKB-SubCell"/>
</dbReference>
<evidence type="ECO:0000313" key="8">
    <source>
        <dbReference type="Proteomes" id="UP001152798"/>
    </source>
</evidence>
<dbReference type="GO" id="GO:0005739">
    <property type="term" value="C:mitochondrion"/>
    <property type="evidence" value="ECO:0007669"/>
    <property type="project" value="UniProtKB-SubCell"/>
</dbReference>
<dbReference type="Proteomes" id="UP001152798">
    <property type="component" value="Chromosome 1"/>
</dbReference>
<dbReference type="AlphaFoldDB" id="A0A9P0H3C3"/>
<keyword evidence="4" id="KW-0963">Cytoplasm</keyword>
<reference evidence="7" key="1">
    <citation type="submission" date="2022-01" db="EMBL/GenBank/DDBJ databases">
        <authorList>
            <person name="King R."/>
        </authorList>
    </citation>
    <scope>NUCLEOTIDE SEQUENCE</scope>
</reference>
<dbReference type="InterPro" id="IPR000225">
    <property type="entry name" value="Armadillo"/>
</dbReference>